<feature type="region of interest" description="Disordered" evidence="1">
    <location>
        <begin position="1"/>
        <end position="42"/>
    </location>
</feature>
<dbReference type="EMBL" id="WIUZ02000002">
    <property type="protein sequence ID" value="KAF9790761.1"/>
    <property type="molecule type" value="Genomic_DNA"/>
</dbReference>
<feature type="compositionally biased region" description="Basic and acidic residues" evidence="1">
    <location>
        <begin position="344"/>
        <end position="369"/>
    </location>
</feature>
<sequence length="369" mass="42592">MDVKYDARRPRYRHQAPGLKPSGEQRSQNPSSDKRFSSTIPQRLVNPIRKNARFSTMQRMSPSFFFGPRTMLDYSSIGETDDEISHETVLKHNLSLSPLLVRPPSTRTPRREVPQRLIKKSSGVWWRPQVKPTLSCLAHARVDLATLEQTRHRGWRTKLSDLIAFLINAIAAVTQQSSLRVFRDGWAPFVSSPILPCHSCSSHRTHASRRVNQLHLEFTERLIEAYARYNINLLLSDPVNPPTSELERLSAIYMRQRMRTQRAGRLRCNGMQIDETRLRHCPHLFVGPTVRRPWLDLPPGAATSLDPESACPKVEEARVNLYVTIIFLIICDVYLTTPFNKTQNTDREQYKKEEAEREEAKKEEAEKET</sequence>
<dbReference type="Proteomes" id="UP000736335">
    <property type="component" value="Unassembled WGS sequence"/>
</dbReference>
<organism evidence="2 3">
    <name type="scientific">Thelephora terrestris</name>
    <dbReference type="NCBI Taxonomy" id="56493"/>
    <lineage>
        <taxon>Eukaryota</taxon>
        <taxon>Fungi</taxon>
        <taxon>Dikarya</taxon>
        <taxon>Basidiomycota</taxon>
        <taxon>Agaricomycotina</taxon>
        <taxon>Agaricomycetes</taxon>
        <taxon>Thelephorales</taxon>
        <taxon>Thelephoraceae</taxon>
        <taxon>Thelephora</taxon>
    </lineage>
</organism>
<evidence type="ECO:0000313" key="3">
    <source>
        <dbReference type="Proteomes" id="UP000736335"/>
    </source>
</evidence>
<evidence type="ECO:0000313" key="2">
    <source>
        <dbReference type="EMBL" id="KAF9790761.1"/>
    </source>
</evidence>
<feature type="region of interest" description="Disordered" evidence="1">
    <location>
        <begin position="343"/>
        <end position="369"/>
    </location>
</feature>
<protein>
    <submittedName>
        <fullName evidence="2">Uncharacterized protein</fullName>
    </submittedName>
</protein>
<dbReference type="AlphaFoldDB" id="A0A9P6LB39"/>
<reference evidence="2" key="1">
    <citation type="journal article" date="2020" name="Nat. Commun.">
        <title>Large-scale genome sequencing of mycorrhizal fungi provides insights into the early evolution of symbiotic traits.</title>
        <authorList>
            <person name="Miyauchi S."/>
            <person name="Kiss E."/>
            <person name="Kuo A."/>
            <person name="Drula E."/>
            <person name="Kohler A."/>
            <person name="Sanchez-Garcia M."/>
            <person name="Morin E."/>
            <person name="Andreopoulos B."/>
            <person name="Barry K.W."/>
            <person name="Bonito G."/>
            <person name="Buee M."/>
            <person name="Carver A."/>
            <person name="Chen C."/>
            <person name="Cichocki N."/>
            <person name="Clum A."/>
            <person name="Culley D."/>
            <person name="Crous P.W."/>
            <person name="Fauchery L."/>
            <person name="Girlanda M."/>
            <person name="Hayes R.D."/>
            <person name="Keri Z."/>
            <person name="LaButti K."/>
            <person name="Lipzen A."/>
            <person name="Lombard V."/>
            <person name="Magnuson J."/>
            <person name="Maillard F."/>
            <person name="Murat C."/>
            <person name="Nolan M."/>
            <person name="Ohm R.A."/>
            <person name="Pangilinan J."/>
            <person name="Pereira M.F."/>
            <person name="Perotto S."/>
            <person name="Peter M."/>
            <person name="Pfister S."/>
            <person name="Riley R."/>
            <person name="Sitrit Y."/>
            <person name="Stielow J.B."/>
            <person name="Szollosi G."/>
            <person name="Zifcakova L."/>
            <person name="Stursova M."/>
            <person name="Spatafora J.W."/>
            <person name="Tedersoo L."/>
            <person name="Vaario L.M."/>
            <person name="Yamada A."/>
            <person name="Yan M."/>
            <person name="Wang P."/>
            <person name="Xu J."/>
            <person name="Bruns T."/>
            <person name="Baldrian P."/>
            <person name="Vilgalys R."/>
            <person name="Dunand C."/>
            <person name="Henrissat B."/>
            <person name="Grigoriev I.V."/>
            <person name="Hibbett D."/>
            <person name="Nagy L.G."/>
            <person name="Martin F.M."/>
        </authorList>
    </citation>
    <scope>NUCLEOTIDE SEQUENCE</scope>
    <source>
        <strain evidence="2">UH-Tt-Lm1</strain>
    </source>
</reference>
<feature type="compositionally biased region" description="Polar residues" evidence="1">
    <location>
        <begin position="24"/>
        <end position="41"/>
    </location>
</feature>
<gene>
    <name evidence="2" type="ORF">BJ322DRAFT_1017406</name>
</gene>
<name>A0A9P6LB39_9AGAM</name>
<comment type="caution">
    <text evidence="2">The sequence shown here is derived from an EMBL/GenBank/DDBJ whole genome shotgun (WGS) entry which is preliminary data.</text>
</comment>
<evidence type="ECO:0000256" key="1">
    <source>
        <dbReference type="SAM" id="MobiDB-lite"/>
    </source>
</evidence>
<reference evidence="2" key="2">
    <citation type="submission" date="2020-11" db="EMBL/GenBank/DDBJ databases">
        <authorList>
            <consortium name="DOE Joint Genome Institute"/>
            <person name="Kuo A."/>
            <person name="Miyauchi S."/>
            <person name="Kiss E."/>
            <person name="Drula E."/>
            <person name="Kohler A."/>
            <person name="Sanchez-Garcia M."/>
            <person name="Andreopoulos B."/>
            <person name="Barry K.W."/>
            <person name="Bonito G."/>
            <person name="Buee M."/>
            <person name="Carver A."/>
            <person name="Chen C."/>
            <person name="Cichocki N."/>
            <person name="Clum A."/>
            <person name="Culley D."/>
            <person name="Crous P.W."/>
            <person name="Fauchery L."/>
            <person name="Girlanda M."/>
            <person name="Hayes R."/>
            <person name="Keri Z."/>
            <person name="Labutti K."/>
            <person name="Lipzen A."/>
            <person name="Lombard V."/>
            <person name="Magnuson J."/>
            <person name="Maillard F."/>
            <person name="Morin E."/>
            <person name="Murat C."/>
            <person name="Nolan M."/>
            <person name="Ohm R."/>
            <person name="Pangilinan J."/>
            <person name="Pereira M."/>
            <person name="Perotto S."/>
            <person name="Peter M."/>
            <person name="Riley R."/>
            <person name="Sitrit Y."/>
            <person name="Stielow B."/>
            <person name="Szollosi G."/>
            <person name="Zifcakova L."/>
            <person name="Stursova M."/>
            <person name="Spatafora J.W."/>
            <person name="Tedersoo L."/>
            <person name="Vaario L.-M."/>
            <person name="Yamada A."/>
            <person name="Yan M."/>
            <person name="Wang P."/>
            <person name="Xu J."/>
            <person name="Bruns T."/>
            <person name="Baldrian P."/>
            <person name="Vilgalys R."/>
            <person name="Henrissat B."/>
            <person name="Grigoriev I.V."/>
            <person name="Hibbett D."/>
            <person name="Nagy L.G."/>
            <person name="Martin F.M."/>
        </authorList>
    </citation>
    <scope>NUCLEOTIDE SEQUENCE</scope>
    <source>
        <strain evidence="2">UH-Tt-Lm1</strain>
    </source>
</reference>
<keyword evidence="3" id="KW-1185">Reference proteome</keyword>
<accession>A0A9P6LB39</accession>
<proteinExistence type="predicted"/>